<organism evidence="2 3">
    <name type="scientific">Chitinophaga chungangae</name>
    <dbReference type="NCBI Taxonomy" id="2821488"/>
    <lineage>
        <taxon>Bacteria</taxon>
        <taxon>Pseudomonadati</taxon>
        <taxon>Bacteroidota</taxon>
        <taxon>Chitinophagia</taxon>
        <taxon>Chitinophagales</taxon>
        <taxon>Chitinophagaceae</taxon>
        <taxon>Chitinophaga</taxon>
    </lineage>
</organism>
<keyword evidence="3" id="KW-1185">Reference proteome</keyword>
<dbReference type="Gene3D" id="3.90.580.10">
    <property type="entry name" value="Zinc finger, CHC2-type domain"/>
    <property type="match status" value="1"/>
</dbReference>
<dbReference type="Pfam" id="PF13155">
    <property type="entry name" value="Toprim_2"/>
    <property type="match status" value="1"/>
</dbReference>
<dbReference type="EMBL" id="JAGHKP010000004">
    <property type="protein sequence ID" value="MBO9154662.1"/>
    <property type="molecule type" value="Genomic_DNA"/>
</dbReference>
<reference evidence="3" key="1">
    <citation type="submission" date="2021-03" db="EMBL/GenBank/DDBJ databases">
        <title>Assistant Professor.</title>
        <authorList>
            <person name="Huq M.A."/>
        </authorList>
    </citation>
    <scope>NUCLEOTIDE SEQUENCE [LARGE SCALE GENOMIC DNA]</scope>
    <source>
        <strain evidence="3">MAH-28</strain>
    </source>
</reference>
<dbReference type="InterPro" id="IPR036977">
    <property type="entry name" value="DNA_primase_Znf_CHC2"/>
</dbReference>
<gene>
    <name evidence="2" type="ORF">J7I43_20720</name>
</gene>
<comment type="caution">
    <text evidence="2">The sequence shown here is derived from an EMBL/GenBank/DDBJ whole genome shotgun (WGS) entry which is preliminary data.</text>
</comment>
<evidence type="ECO:0000313" key="3">
    <source>
        <dbReference type="Proteomes" id="UP000679126"/>
    </source>
</evidence>
<dbReference type="Proteomes" id="UP000679126">
    <property type="component" value="Unassembled WGS sequence"/>
</dbReference>
<sequence>MSVNIEDVKKIDLVEFLASLGFTPERKNEREAWYLSPLRSEKTASLKVDRQKNLWYDFGEAVGGTIIDFGMAYYKCDIPTFLSKFDHELSFHGQLGQHHATPAQASHEEPKIHIRAERPITAPALIDYLDRRRIPLELANRYCREVVYRLGKKDYYAIGFKNDKGGFELRNALIKLSNSPKGITLFQEGSRELRVFEGCFDFLSFKVLEEQFGLSPSSCLILNSVAFLRESLPVIRQYPSVTLYLDHDPAGRRATEQVIQDHSAARDGSDFYKGAKDLNEWFVSVYPKLSDAQQLARELQRKFPGDDNSNQLRNPGRRIR</sequence>
<feature type="region of interest" description="Disordered" evidence="1">
    <location>
        <begin position="301"/>
        <end position="320"/>
    </location>
</feature>
<dbReference type="Gene3D" id="3.40.1360.10">
    <property type="match status" value="1"/>
</dbReference>
<accession>A0ABS3YIZ6</accession>
<name>A0ABS3YIZ6_9BACT</name>
<dbReference type="SUPFAM" id="SSF57783">
    <property type="entry name" value="Zinc beta-ribbon"/>
    <property type="match status" value="1"/>
</dbReference>
<evidence type="ECO:0000313" key="2">
    <source>
        <dbReference type="EMBL" id="MBO9154662.1"/>
    </source>
</evidence>
<protein>
    <submittedName>
        <fullName evidence="2">Toprim domain-containing protein</fullName>
    </submittedName>
</protein>
<proteinExistence type="predicted"/>
<dbReference type="RefSeq" id="WP_209147777.1">
    <property type="nucleotide sequence ID" value="NZ_JAGHKP010000004.1"/>
</dbReference>
<evidence type="ECO:0000256" key="1">
    <source>
        <dbReference type="SAM" id="MobiDB-lite"/>
    </source>
</evidence>